<dbReference type="EMBL" id="GGEC01067102">
    <property type="protein sequence ID" value="MBX47586.1"/>
    <property type="molecule type" value="Transcribed_RNA"/>
</dbReference>
<proteinExistence type="predicted"/>
<name>A0A2P2NYJ4_RHIMU</name>
<sequence length="9" mass="1162">MRNLSLWKD</sequence>
<protein>
    <submittedName>
        <fullName evidence="1">Uncharacterized protein</fullName>
    </submittedName>
</protein>
<accession>A0A2P2NYJ4</accession>
<evidence type="ECO:0000313" key="1">
    <source>
        <dbReference type="EMBL" id="MBX47586.1"/>
    </source>
</evidence>
<organism evidence="1">
    <name type="scientific">Rhizophora mucronata</name>
    <name type="common">Asiatic mangrove</name>
    <dbReference type="NCBI Taxonomy" id="61149"/>
    <lineage>
        <taxon>Eukaryota</taxon>
        <taxon>Viridiplantae</taxon>
        <taxon>Streptophyta</taxon>
        <taxon>Embryophyta</taxon>
        <taxon>Tracheophyta</taxon>
        <taxon>Spermatophyta</taxon>
        <taxon>Magnoliopsida</taxon>
        <taxon>eudicotyledons</taxon>
        <taxon>Gunneridae</taxon>
        <taxon>Pentapetalae</taxon>
        <taxon>rosids</taxon>
        <taxon>fabids</taxon>
        <taxon>Malpighiales</taxon>
        <taxon>Rhizophoraceae</taxon>
        <taxon>Rhizophora</taxon>
    </lineage>
</organism>
<reference evidence="1" key="1">
    <citation type="submission" date="2018-02" db="EMBL/GenBank/DDBJ databases">
        <title>Rhizophora mucronata_Transcriptome.</title>
        <authorList>
            <person name="Meera S.P."/>
            <person name="Sreeshan A."/>
            <person name="Augustine A."/>
        </authorList>
    </citation>
    <scope>NUCLEOTIDE SEQUENCE</scope>
    <source>
        <tissue evidence="1">Leaf</tissue>
    </source>
</reference>